<reference evidence="3" key="1">
    <citation type="journal article" date="2019" name="Int. J. Syst. Evol. Microbiol.">
        <title>The Global Catalogue of Microorganisms (GCM) 10K type strain sequencing project: providing services to taxonomists for standard genome sequencing and annotation.</title>
        <authorList>
            <consortium name="The Broad Institute Genomics Platform"/>
            <consortium name="The Broad Institute Genome Sequencing Center for Infectious Disease"/>
            <person name="Wu L."/>
            <person name="Ma J."/>
        </authorList>
    </citation>
    <scope>NUCLEOTIDE SEQUENCE [LARGE SCALE GENOMIC DNA]</scope>
    <source>
        <strain evidence="3">IBRC-M 10908</strain>
    </source>
</reference>
<dbReference type="RefSeq" id="WP_380624595.1">
    <property type="nucleotide sequence ID" value="NZ_JBHSDK010000034.1"/>
</dbReference>
<gene>
    <name evidence="2" type="ORF">ACFPET_20205</name>
</gene>
<evidence type="ECO:0000313" key="2">
    <source>
        <dbReference type="EMBL" id="MFC4337523.1"/>
    </source>
</evidence>
<keyword evidence="3" id="KW-1185">Reference proteome</keyword>
<evidence type="ECO:0008006" key="4">
    <source>
        <dbReference type="Google" id="ProtNLM"/>
    </source>
</evidence>
<name>A0ABV8U4C7_9ACTN</name>
<accession>A0ABV8U4C7</accession>
<sequence>MGPVLDRRTLLQAAATTAAFAFLGEGPARASAPGRLGPVRACALRHGEPVAADATGLWRLLPRPERLGPSFGPDVHLYGLAAAGEDLYVGAGRVRETPAEAEAPGVPPHLADLAGPDDTESPRREHRPVLYRVGPDGGVREVDVPWPAGLAHGFVHGVAALDDRITLAVSGTAQPDTPMVTRTYLVSSGDGGRTWSERLVRRYGAEALSPHLAHNESGDLALVTVDGDGTRRAFRGAIANGPARPSPVEGRGAPECVVLTASGGLRFVSEEWRRERFGAEPSTVVAVSGSSGRVLTGSGGKWRLEEFR</sequence>
<protein>
    <recommendedName>
        <fullName evidence="4">Exo-alpha-sialidase</fullName>
    </recommendedName>
</protein>
<dbReference type="EMBL" id="JBHSDK010000034">
    <property type="protein sequence ID" value="MFC4337523.1"/>
    <property type="molecule type" value="Genomic_DNA"/>
</dbReference>
<comment type="caution">
    <text evidence="2">The sequence shown here is derived from an EMBL/GenBank/DDBJ whole genome shotgun (WGS) entry which is preliminary data.</text>
</comment>
<evidence type="ECO:0000313" key="3">
    <source>
        <dbReference type="Proteomes" id="UP001595823"/>
    </source>
</evidence>
<dbReference type="Proteomes" id="UP001595823">
    <property type="component" value="Unassembled WGS sequence"/>
</dbReference>
<feature type="region of interest" description="Disordered" evidence="1">
    <location>
        <begin position="98"/>
        <end position="124"/>
    </location>
</feature>
<organism evidence="2 3">
    <name type="scientific">Salininema proteolyticum</name>
    <dbReference type="NCBI Taxonomy" id="1607685"/>
    <lineage>
        <taxon>Bacteria</taxon>
        <taxon>Bacillati</taxon>
        <taxon>Actinomycetota</taxon>
        <taxon>Actinomycetes</taxon>
        <taxon>Glycomycetales</taxon>
        <taxon>Glycomycetaceae</taxon>
        <taxon>Salininema</taxon>
    </lineage>
</organism>
<proteinExistence type="predicted"/>
<dbReference type="PROSITE" id="PS51318">
    <property type="entry name" value="TAT"/>
    <property type="match status" value="1"/>
</dbReference>
<evidence type="ECO:0000256" key="1">
    <source>
        <dbReference type="SAM" id="MobiDB-lite"/>
    </source>
</evidence>
<dbReference type="InterPro" id="IPR006311">
    <property type="entry name" value="TAT_signal"/>
</dbReference>